<dbReference type="GO" id="GO:0016787">
    <property type="term" value="F:hydrolase activity"/>
    <property type="evidence" value="ECO:0007669"/>
    <property type="project" value="UniProtKB-KW"/>
</dbReference>
<keyword evidence="4" id="KW-0479">Metal-binding</keyword>
<reference evidence="20" key="1">
    <citation type="submission" date="2023-07" db="EMBL/GenBank/DDBJ databases">
        <title>Genomic Encyclopedia of Type Strains, Phase IV (KMG-IV): sequencing the most valuable type-strain genomes for metagenomic binning, comparative biology and taxonomic classification.</title>
        <authorList>
            <person name="Goeker M."/>
        </authorList>
    </citation>
    <scope>NUCLEOTIDE SEQUENCE</scope>
    <source>
        <strain evidence="20">DSM 26174</strain>
    </source>
</reference>
<dbReference type="Pfam" id="PF00570">
    <property type="entry name" value="HRDC"/>
    <property type="match status" value="1"/>
</dbReference>
<dbReference type="RefSeq" id="WP_309936868.1">
    <property type="nucleotide sequence ID" value="NZ_AP025305.1"/>
</dbReference>
<dbReference type="GO" id="GO:0005737">
    <property type="term" value="C:cytoplasm"/>
    <property type="evidence" value="ECO:0007669"/>
    <property type="project" value="TreeGrafter"/>
</dbReference>
<keyword evidence="11" id="KW-0238">DNA-binding</keyword>
<evidence type="ECO:0000256" key="2">
    <source>
        <dbReference type="ARBA" id="ARBA00001947"/>
    </source>
</evidence>
<evidence type="ECO:0000256" key="5">
    <source>
        <dbReference type="ARBA" id="ARBA00022741"/>
    </source>
</evidence>
<gene>
    <name evidence="20" type="ORF">HNQ88_000379</name>
</gene>
<comment type="cofactor">
    <cofactor evidence="2">
        <name>Zn(2+)</name>
        <dbReference type="ChEBI" id="CHEBI:29105"/>
    </cofactor>
</comment>
<dbReference type="InterPro" id="IPR036390">
    <property type="entry name" value="WH_DNA-bd_sf"/>
</dbReference>
<evidence type="ECO:0000256" key="1">
    <source>
        <dbReference type="ARBA" id="ARBA00001946"/>
    </source>
</evidence>
<comment type="caution">
    <text evidence="20">The sequence shown here is derived from an EMBL/GenBank/DDBJ whole genome shotgun (WGS) entry which is preliminary data.</text>
</comment>
<evidence type="ECO:0000256" key="16">
    <source>
        <dbReference type="NCBIfam" id="TIGR01389"/>
    </source>
</evidence>
<dbReference type="InterPro" id="IPR001650">
    <property type="entry name" value="Helicase_C-like"/>
</dbReference>
<dbReference type="GO" id="GO:0009378">
    <property type="term" value="F:four-way junction helicase activity"/>
    <property type="evidence" value="ECO:0007669"/>
    <property type="project" value="TreeGrafter"/>
</dbReference>
<evidence type="ECO:0000256" key="10">
    <source>
        <dbReference type="ARBA" id="ARBA00022840"/>
    </source>
</evidence>
<dbReference type="PROSITE" id="PS51192">
    <property type="entry name" value="HELICASE_ATP_BIND_1"/>
    <property type="match status" value="1"/>
</dbReference>
<evidence type="ECO:0000256" key="3">
    <source>
        <dbReference type="ARBA" id="ARBA00005446"/>
    </source>
</evidence>
<evidence type="ECO:0000259" key="19">
    <source>
        <dbReference type="PROSITE" id="PS51194"/>
    </source>
</evidence>
<dbReference type="GO" id="GO:0046872">
    <property type="term" value="F:metal ion binding"/>
    <property type="evidence" value="ECO:0007669"/>
    <property type="project" value="UniProtKB-KW"/>
</dbReference>
<dbReference type="EC" id="5.6.2.4" evidence="16"/>
<dbReference type="GO" id="GO:0003677">
    <property type="term" value="F:DNA binding"/>
    <property type="evidence" value="ECO:0007669"/>
    <property type="project" value="UniProtKB-KW"/>
</dbReference>
<keyword evidence="9" id="KW-0862">Zinc</keyword>
<dbReference type="PROSITE" id="PS50967">
    <property type="entry name" value="HRDC"/>
    <property type="match status" value="1"/>
</dbReference>
<feature type="domain" description="HRDC" evidence="17">
    <location>
        <begin position="521"/>
        <end position="601"/>
    </location>
</feature>
<dbReference type="SUPFAM" id="SSF52540">
    <property type="entry name" value="P-loop containing nucleoside triphosphate hydrolases"/>
    <property type="match status" value="1"/>
</dbReference>
<dbReference type="NCBIfam" id="TIGR01389">
    <property type="entry name" value="recQ"/>
    <property type="match status" value="1"/>
</dbReference>
<dbReference type="Pfam" id="PF09382">
    <property type="entry name" value="RQC"/>
    <property type="match status" value="1"/>
</dbReference>
<evidence type="ECO:0000256" key="12">
    <source>
        <dbReference type="ARBA" id="ARBA00023172"/>
    </source>
</evidence>
<dbReference type="SUPFAM" id="SSF47819">
    <property type="entry name" value="HRDC-like"/>
    <property type="match status" value="1"/>
</dbReference>
<keyword evidence="5" id="KW-0547">Nucleotide-binding</keyword>
<dbReference type="InterPro" id="IPR044876">
    <property type="entry name" value="HRDC_dom_sf"/>
</dbReference>
<evidence type="ECO:0000313" key="20">
    <source>
        <dbReference type="EMBL" id="MDR6237403.1"/>
    </source>
</evidence>
<keyword evidence="10" id="KW-0067">ATP-binding</keyword>
<comment type="similarity">
    <text evidence="3">Belongs to the helicase family. RecQ subfamily.</text>
</comment>
<dbReference type="GO" id="GO:0006281">
    <property type="term" value="P:DNA repair"/>
    <property type="evidence" value="ECO:0007669"/>
    <property type="project" value="UniProtKB-KW"/>
</dbReference>
<dbReference type="Gene3D" id="3.40.50.300">
    <property type="entry name" value="P-loop containing nucleotide triphosphate hydrolases"/>
    <property type="match status" value="2"/>
</dbReference>
<dbReference type="PROSITE" id="PS51194">
    <property type="entry name" value="HELICASE_CTER"/>
    <property type="match status" value="1"/>
</dbReference>
<dbReference type="FunFam" id="3.40.50.300:FF:000156">
    <property type="entry name" value="ATP-dependent DNA helicase recQ"/>
    <property type="match status" value="1"/>
</dbReference>
<keyword evidence="12" id="KW-0233">DNA recombination</keyword>
<evidence type="ECO:0000256" key="14">
    <source>
        <dbReference type="ARBA" id="ARBA00023235"/>
    </source>
</evidence>
<keyword evidence="8 20" id="KW-0347">Helicase</keyword>
<dbReference type="GO" id="GO:0043138">
    <property type="term" value="F:3'-5' DNA helicase activity"/>
    <property type="evidence" value="ECO:0007669"/>
    <property type="project" value="UniProtKB-EC"/>
</dbReference>
<dbReference type="GO" id="GO:0006310">
    <property type="term" value="P:DNA recombination"/>
    <property type="evidence" value="ECO:0007669"/>
    <property type="project" value="UniProtKB-UniRule"/>
</dbReference>
<evidence type="ECO:0000256" key="4">
    <source>
        <dbReference type="ARBA" id="ARBA00022723"/>
    </source>
</evidence>
<sequence length="710" mass="80829">MSTTNALSLLKKYFGYDNFRLEQEKVIHSLLTGNDVLAIMPTGGGKSICYQIPALMHTGVAIVVSPLIALMRDQVESLKRNGIPSAYINSTMSSEEMLSVEKSCEQSAIKILYVSPEKLLTASFFDFLKKIEISFFAIDEAHCVSFWGHDFRPEYKKLGFLKKAYPNKPIIALTATADKLTRQDICKQLSIPEANVYISSFDRANLNLNVYPAQKRIQKINEFIQLRSDQAGIIYCLSRKSTEQVAEKLRAKGISAKAYHAKLSADERGSVQDDFIRDKIQVVCATIAFGMGIDKPNVRWVIHYNLPKNIESYYQEIGRAGRDGLPATCLLFYTLSDVILQKSMLSDLPMERRELQEAKLDRLRQFSEANICRRKILLNYFGEHLTENCQNCDVCQNPPTSFDGTILSQKALSAIVRGKESLQLGVLVDVLRGSKNQYILQRGFDQIKTFGAGKDISNNDWVNYIQQMLNLGLVDIAYDEHHFLKLTALSWKVLKGEMQVDLYKHVDKPVDKKNSRDIERDVLSETLLEKLRKLRTQIADSSNIPPYIVFSDATLLQMSIEYPLYERELKKISGVGEHKLQQYGDVFLKEIRSFVMEVATHVKSRKIGTQKVTFSFLTEGLSPEDIAVKRTLNQVTIYSHMAELFKKGYPIDLKRYVNDIDLERVSIALDKIGWDKGQKPLYDYLNGEVPYYKIRLCEALISKNEQVSQG</sequence>
<dbReference type="Proteomes" id="UP001185092">
    <property type="component" value="Unassembled WGS sequence"/>
</dbReference>
<dbReference type="Pfam" id="PF14493">
    <property type="entry name" value="HTH_40"/>
    <property type="match status" value="1"/>
</dbReference>
<dbReference type="PANTHER" id="PTHR13710">
    <property type="entry name" value="DNA HELICASE RECQ FAMILY MEMBER"/>
    <property type="match status" value="1"/>
</dbReference>
<dbReference type="PANTHER" id="PTHR13710:SF105">
    <property type="entry name" value="ATP-DEPENDENT DNA HELICASE Q1"/>
    <property type="match status" value="1"/>
</dbReference>
<dbReference type="Pfam" id="PF16124">
    <property type="entry name" value="RecQ_Zn_bind"/>
    <property type="match status" value="1"/>
</dbReference>
<keyword evidence="13" id="KW-0234">DNA repair</keyword>
<dbReference type="CDD" id="cd18794">
    <property type="entry name" value="SF2_C_RecQ"/>
    <property type="match status" value="1"/>
</dbReference>
<keyword evidence="21" id="KW-1185">Reference proteome</keyword>
<feature type="domain" description="Helicase C-terminal" evidence="19">
    <location>
        <begin position="216"/>
        <end position="371"/>
    </location>
</feature>
<dbReference type="AlphaFoldDB" id="A0AAE4BQZ4"/>
<dbReference type="GO" id="GO:0043590">
    <property type="term" value="C:bacterial nucleoid"/>
    <property type="evidence" value="ECO:0007669"/>
    <property type="project" value="TreeGrafter"/>
</dbReference>
<dbReference type="Gene3D" id="1.10.150.80">
    <property type="entry name" value="HRDC domain"/>
    <property type="match status" value="1"/>
</dbReference>
<dbReference type="InterPro" id="IPR032284">
    <property type="entry name" value="RecQ_Zn-bd"/>
</dbReference>
<dbReference type="InterPro" id="IPR010997">
    <property type="entry name" value="HRDC-like_sf"/>
</dbReference>
<comment type="cofactor">
    <cofactor evidence="1">
        <name>Mg(2+)</name>
        <dbReference type="ChEBI" id="CHEBI:18420"/>
    </cofactor>
</comment>
<dbReference type="Pfam" id="PF00270">
    <property type="entry name" value="DEAD"/>
    <property type="match status" value="1"/>
</dbReference>
<dbReference type="SMART" id="SM00490">
    <property type="entry name" value="HELICc"/>
    <property type="match status" value="1"/>
</dbReference>
<evidence type="ECO:0000313" key="21">
    <source>
        <dbReference type="Proteomes" id="UP001185092"/>
    </source>
</evidence>
<dbReference type="InterPro" id="IPR004589">
    <property type="entry name" value="DNA_helicase_ATP-dep_RecQ"/>
</dbReference>
<dbReference type="FunFam" id="3.40.50.300:FF:000296">
    <property type="entry name" value="ATP-dependent DNA helicase RecQ"/>
    <property type="match status" value="1"/>
</dbReference>
<dbReference type="GO" id="GO:0006260">
    <property type="term" value="P:DNA replication"/>
    <property type="evidence" value="ECO:0007669"/>
    <property type="project" value="InterPro"/>
</dbReference>
<evidence type="ECO:0000256" key="11">
    <source>
        <dbReference type="ARBA" id="ARBA00023125"/>
    </source>
</evidence>
<dbReference type="InterPro" id="IPR006293">
    <property type="entry name" value="DNA_helicase_ATP-dep_RecQ_bac"/>
</dbReference>
<comment type="catalytic activity">
    <reaction evidence="15">
        <text>Couples ATP hydrolysis with the unwinding of duplex DNA by translocating in the 3'-5' direction.</text>
        <dbReference type="EC" id="5.6.2.4"/>
    </reaction>
</comment>
<dbReference type="SMART" id="SM00956">
    <property type="entry name" value="RQC"/>
    <property type="match status" value="1"/>
</dbReference>
<evidence type="ECO:0000259" key="18">
    <source>
        <dbReference type="PROSITE" id="PS51192"/>
    </source>
</evidence>
<dbReference type="SUPFAM" id="SSF46785">
    <property type="entry name" value="Winged helix' DNA-binding domain"/>
    <property type="match status" value="1"/>
</dbReference>
<name>A0AAE4BQZ4_9BACT</name>
<evidence type="ECO:0000256" key="7">
    <source>
        <dbReference type="ARBA" id="ARBA00022801"/>
    </source>
</evidence>
<dbReference type="SMART" id="SM00487">
    <property type="entry name" value="DEXDc"/>
    <property type="match status" value="1"/>
</dbReference>
<dbReference type="InterPro" id="IPR002121">
    <property type="entry name" value="HRDC_dom"/>
</dbReference>
<organism evidence="20 21">
    <name type="scientific">Aureibacter tunicatorum</name>
    <dbReference type="NCBI Taxonomy" id="866807"/>
    <lineage>
        <taxon>Bacteria</taxon>
        <taxon>Pseudomonadati</taxon>
        <taxon>Bacteroidota</taxon>
        <taxon>Cytophagia</taxon>
        <taxon>Cytophagales</taxon>
        <taxon>Persicobacteraceae</taxon>
        <taxon>Aureibacter</taxon>
    </lineage>
</organism>
<keyword evidence="7 20" id="KW-0378">Hydrolase</keyword>
<dbReference type="CDD" id="cd17920">
    <property type="entry name" value="DEXHc_RecQ"/>
    <property type="match status" value="1"/>
</dbReference>
<dbReference type="InterPro" id="IPR014001">
    <property type="entry name" value="Helicase_ATP-bd"/>
</dbReference>
<proteinExistence type="inferred from homology"/>
<evidence type="ECO:0000256" key="9">
    <source>
        <dbReference type="ARBA" id="ARBA00022833"/>
    </source>
</evidence>
<accession>A0AAE4BQZ4</accession>
<dbReference type="SMART" id="SM00341">
    <property type="entry name" value="HRDC"/>
    <property type="match status" value="1"/>
</dbReference>
<dbReference type="GO" id="GO:0009432">
    <property type="term" value="P:SOS response"/>
    <property type="evidence" value="ECO:0007669"/>
    <property type="project" value="UniProtKB-UniRule"/>
</dbReference>
<dbReference type="InterPro" id="IPR036388">
    <property type="entry name" value="WH-like_DNA-bd_sf"/>
</dbReference>
<dbReference type="InterPro" id="IPR027417">
    <property type="entry name" value="P-loop_NTPase"/>
</dbReference>
<dbReference type="GO" id="GO:0005524">
    <property type="term" value="F:ATP binding"/>
    <property type="evidence" value="ECO:0007669"/>
    <property type="project" value="UniProtKB-KW"/>
</dbReference>
<dbReference type="NCBIfam" id="TIGR00614">
    <property type="entry name" value="recQ_fam"/>
    <property type="match status" value="1"/>
</dbReference>
<evidence type="ECO:0000256" key="8">
    <source>
        <dbReference type="ARBA" id="ARBA00022806"/>
    </source>
</evidence>
<dbReference type="Pfam" id="PF00271">
    <property type="entry name" value="Helicase_C"/>
    <property type="match status" value="1"/>
</dbReference>
<dbReference type="GO" id="GO:0030894">
    <property type="term" value="C:replisome"/>
    <property type="evidence" value="ECO:0007669"/>
    <property type="project" value="TreeGrafter"/>
</dbReference>
<dbReference type="InterPro" id="IPR029491">
    <property type="entry name" value="Helicase_HTH"/>
</dbReference>
<evidence type="ECO:0000256" key="6">
    <source>
        <dbReference type="ARBA" id="ARBA00022763"/>
    </source>
</evidence>
<feature type="domain" description="Helicase ATP-binding" evidence="18">
    <location>
        <begin position="27"/>
        <end position="195"/>
    </location>
</feature>
<dbReference type="InterPro" id="IPR011545">
    <property type="entry name" value="DEAD/DEAH_box_helicase_dom"/>
</dbReference>
<evidence type="ECO:0000256" key="13">
    <source>
        <dbReference type="ARBA" id="ARBA00023204"/>
    </source>
</evidence>
<evidence type="ECO:0000259" key="17">
    <source>
        <dbReference type="PROSITE" id="PS50967"/>
    </source>
</evidence>
<protein>
    <recommendedName>
        <fullName evidence="16">DNA helicase RecQ</fullName>
        <ecNumber evidence="16">5.6.2.4</ecNumber>
    </recommendedName>
</protein>
<evidence type="ECO:0000256" key="15">
    <source>
        <dbReference type="ARBA" id="ARBA00034617"/>
    </source>
</evidence>
<dbReference type="InterPro" id="IPR018982">
    <property type="entry name" value="RQC_domain"/>
</dbReference>
<keyword evidence="6" id="KW-0227">DNA damage</keyword>
<dbReference type="EMBL" id="JAVDQD010000001">
    <property type="protein sequence ID" value="MDR6237403.1"/>
    <property type="molecule type" value="Genomic_DNA"/>
</dbReference>
<dbReference type="Gene3D" id="1.10.10.10">
    <property type="entry name" value="Winged helix-like DNA-binding domain superfamily/Winged helix DNA-binding domain"/>
    <property type="match status" value="1"/>
</dbReference>
<keyword evidence="14" id="KW-0413">Isomerase</keyword>